<keyword evidence="3" id="KW-1185">Reference proteome</keyword>
<proteinExistence type="predicted"/>
<evidence type="ECO:0000313" key="3">
    <source>
        <dbReference type="Proteomes" id="UP001303115"/>
    </source>
</evidence>
<dbReference type="GO" id="GO:0051479">
    <property type="term" value="P:mannosylglycerate biosynthetic process"/>
    <property type="evidence" value="ECO:0007669"/>
    <property type="project" value="InterPro"/>
</dbReference>
<sequence>MSNKVEWGKVKNAPRNDNIRLTRPLRSHQYGLLHIAEEAPVQGRGQENGHGPQTEADGDDTVCCSRDTLDAVFSEMVIVVPCKDEELEVIRGVISQIPSPCLVILVSNSERGGDDKYMQQVAMVKTFRNCGRQILAIHQKDVAAAQAFGAAGMSELCDSSNGTIRNGKGEGMLLGIAIASAFCPGRRYIGFVDADNFYPDSVNEYCKAFAAGFAMSPSPELEDTMVRLRWASKPKVRKGEIEFVTEGRCSRIVNSWLNKLFVPTEGNGTPGTNNCFVTTGNAGEHALTMGLALKLRMAAGYAIEPFHFVDLLERAHLSVSGGTPEKHTTGTKKHPRPLDKPVRVLQIRTASPHFHRASDDDHIRRMWASGLGSIVHGLAPYRSMPESDDDGITKLREGIRQFAAKEGGIDNATGELPRPRIYPALEDINMARFREALESSLGKEFLKAAGYAGFAQA</sequence>
<dbReference type="InterPro" id="IPR029044">
    <property type="entry name" value="Nucleotide-diphossugar_trans"/>
</dbReference>
<dbReference type="GO" id="GO:0005737">
    <property type="term" value="C:cytoplasm"/>
    <property type="evidence" value="ECO:0007669"/>
    <property type="project" value="InterPro"/>
</dbReference>
<evidence type="ECO:0000256" key="1">
    <source>
        <dbReference type="SAM" id="MobiDB-lite"/>
    </source>
</evidence>
<protein>
    <submittedName>
        <fullName evidence="2">Mannosyl-3-phosphoglycerate synthase</fullName>
    </submittedName>
</protein>
<dbReference type="InterPro" id="IPR012812">
    <property type="entry name" value="Osmo_MPG_synth"/>
</dbReference>
<name>A0AAN6PEH3_9PEZI</name>
<dbReference type="Proteomes" id="UP001303115">
    <property type="component" value="Unassembled WGS sequence"/>
</dbReference>
<comment type="caution">
    <text evidence="2">The sequence shown here is derived from an EMBL/GenBank/DDBJ whole genome shotgun (WGS) entry which is preliminary data.</text>
</comment>
<evidence type="ECO:0000313" key="2">
    <source>
        <dbReference type="EMBL" id="KAK4039416.1"/>
    </source>
</evidence>
<dbReference type="GO" id="GO:0050504">
    <property type="term" value="F:mannosyl-3-phosphoglycerate synthase activity"/>
    <property type="evidence" value="ECO:0007669"/>
    <property type="project" value="InterPro"/>
</dbReference>
<dbReference type="EMBL" id="MU854401">
    <property type="protein sequence ID" value="KAK4039416.1"/>
    <property type="molecule type" value="Genomic_DNA"/>
</dbReference>
<organism evidence="2 3">
    <name type="scientific">Parachaetomium inaequale</name>
    <dbReference type="NCBI Taxonomy" id="2588326"/>
    <lineage>
        <taxon>Eukaryota</taxon>
        <taxon>Fungi</taxon>
        <taxon>Dikarya</taxon>
        <taxon>Ascomycota</taxon>
        <taxon>Pezizomycotina</taxon>
        <taxon>Sordariomycetes</taxon>
        <taxon>Sordariomycetidae</taxon>
        <taxon>Sordariales</taxon>
        <taxon>Chaetomiaceae</taxon>
        <taxon>Parachaetomium</taxon>
    </lineage>
</organism>
<reference evidence="3" key="1">
    <citation type="journal article" date="2023" name="Mol. Phylogenet. Evol.">
        <title>Genome-scale phylogeny and comparative genomics of the fungal order Sordariales.</title>
        <authorList>
            <person name="Hensen N."/>
            <person name="Bonometti L."/>
            <person name="Westerberg I."/>
            <person name="Brannstrom I.O."/>
            <person name="Guillou S."/>
            <person name="Cros-Aarteil S."/>
            <person name="Calhoun S."/>
            <person name="Haridas S."/>
            <person name="Kuo A."/>
            <person name="Mondo S."/>
            <person name="Pangilinan J."/>
            <person name="Riley R."/>
            <person name="LaButti K."/>
            <person name="Andreopoulos B."/>
            <person name="Lipzen A."/>
            <person name="Chen C."/>
            <person name="Yan M."/>
            <person name="Daum C."/>
            <person name="Ng V."/>
            <person name="Clum A."/>
            <person name="Steindorff A."/>
            <person name="Ohm R.A."/>
            <person name="Martin F."/>
            <person name="Silar P."/>
            <person name="Natvig D.O."/>
            <person name="Lalanne C."/>
            <person name="Gautier V."/>
            <person name="Ament-Velasquez S.L."/>
            <person name="Kruys A."/>
            <person name="Hutchinson M.I."/>
            <person name="Powell A.J."/>
            <person name="Barry K."/>
            <person name="Miller A.N."/>
            <person name="Grigoriev I.V."/>
            <person name="Debuchy R."/>
            <person name="Gladieux P."/>
            <person name="Hiltunen Thoren M."/>
            <person name="Johannesson H."/>
        </authorList>
    </citation>
    <scope>NUCLEOTIDE SEQUENCE [LARGE SCALE GENOMIC DNA]</scope>
    <source>
        <strain evidence="3">CBS 284.82</strain>
    </source>
</reference>
<dbReference type="Gene3D" id="3.90.550.10">
    <property type="entry name" value="Spore Coat Polysaccharide Biosynthesis Protein SpsA, Chain A"/>
    <property type="match status" value="1"/>
</dbReference>
<gene>
    <name evidence="2" type="ORF">C8A01DRAFT_47129</name>
</gene>
<accession>A0AAN6PEH3</accession>
<feature type="region of interest" description="Disordered" evidence="1">
    <location>
        <begin position="41"/>
        <end position="60"/>
    </location>
</feature>
<dbReference type="AlphaFoldDB" id="A0AAN6PEH3"/>
<dbReference type="Pfam" id="PF09488">
    <property type="entry name" value="Osmo_MPGsynth"/>
    <property type="match status" value="1"/>
</dbReference>